<evidence type="ECO:0000259" key="7">
    <source>
        <dbReference type="Pfam" id="PF06398"/>
    </source>
</evidence>
<dbReference type="PANTHER" id="PTHR28304:SF2">
    <property type="entry name" value="PEROXISOMAL MEMBRANE PROTEIN PEX29"/>
    <property type="match status" value="1"/>
</dbReference>
<keyword evidence="2 6" id="KW-0812">Transmembrane</keyword>
<keyword evidence="4 6" id="KW-0472">Membrane</keyword>
<organism evidence="8 9">
    <name type="scientific">Aspergillus niger</name>
    <dbReference type="NCBI Taxonomy" id="5061"/>
    <lineage>
        <taxon>Eukaryota</taxon>
        <taxon>Fungi</taxon>
        <taxon>Dikarya</taxon>
        <taxon>Ascomycota</taxon>
        <taxon>Pezizomycotina</taxon>
        <taxon>Eurotiomycetes</taxon>
        <taxon>Eurotiomycetidae</taxon>
        <taxon>Eurotiales</taxon>
        <taxon>Aspergillaceae</taxon>
        <taxon>Aspergillus</taxon>
        <taxon>Aspergillus subgen. Circumdati</taxon>
    </lineage>
</organism>
<dbReference type="VEuPathDB" id="FungiDB:ATCC64974_74690"/>
<proteinExistence type="predicted"/>
<feature type="domain" description="TECPR1-like DysF" evidence="7">
    <location>
        <begin position="104"/>
        <end position="428"/>
    </location>
</feature>
<dbReference type="Proteomes" id="UP000197666">
    <property type="component" value="Unassembled WGS sequence"/>
</dbReference>
<evidence type="ECO:0000256" key="3">
    <source>
        <dbReference type="ARBA" id="ARBA00022989"/>
    </source>
</evidence>
<reference evidence="9" key="1">
    <citation type="submission" date="2018-10" db="EMBL/GenBank/DDBJ databases">
        <title>FDA dAtabase for Regulatory Grade micrObial Sequences (FDA-ARGOS): Supporting development and validation of Infectious Disease Dx tests.</title>
        <authorList>
            <person name="Kerrigan L."/>
            <person name="Tallon L."/>
            <person name="Sadzewicz L."/>
            <person name="Sengamalay N."/>
            <person name="Ott S."/>
            <person name="Godinez A."/>
            <person name="Nagaraj S."/>
            <person name="Vavikolanu K."/>
            <person name="Nadendla S."/>
            <person name="George J."/>
            <person name="Sichtig H."/>
        </authorList>
    </citation>
    <scope>NUCLEOTIDE SEQUENCE [LARGE SCALE GENOMIC DNA]</scope>
    <source>
        <strain evidence="9">FDAARGOS_311</strain>
    </source>
</reference>
<comment type="subcellular location">
    <subcellularLocation>
        <location evidence="1">Membrane</location>
        <topology evidence="1">Multi-pass membrane protein</topology>
    </subcellularLocation>
</comment>
<dbReference type="VEuPathDB" id="FungiDB:M747DRAFT_276138"/>
<evidence type="ECO:0000256" key="4">
    <source>
        <dbReference type="ARBA" id="ARBA00023136"/>
    </source>
</evidence>
<dbReference type="EMBL" id="NKJJ02000013">
    <property type="protein sequence ID" value="TPR01080.1"/>
    <property type="molecule type" value="Genomic_DNA"/>
</dbReference>
<evidence type="ECO:0000256" key="1">
    <source>
        <dbReference type="ARBA" id="ARBA00004141"/>
    </source>
</evidence>
<keyword evidence="3 6" id="KW-1133">Transmembrane helix</keyword>
<feature type="region of interest" description="Disordered" evidence="5">
    <location>
        <begin position="390"/>
        <end position="410"/>
    </location>
</feature>
<dbReference type="PANTHER" id="PTHR28304">
    <property type="entry name" value="PEROXISOMAL MEMBRANE PROTEIN PEX29"/>
    <property type="match status" value="1"/>
</dbReference>
<keyword evidence="8" id="KW-0689">Ribosomal protein</keyword>
<dbReference type="InterPro" id="IPR010482">
    <property type="entry name" value="TECPR1-like_DysF"/>
</dbReference>
<keyword evidence="8" id="KW-0687">Ribonucleoprotein</keyword>
<dbReference type="InterPro" id="IPR052816">
    <property type="entry name" value="Peroxisomal_Membrane_PEX28-32"/>
</dbReference>
<name>A0A505HPI0_ASPNG</name>
<dbReference type="VEuPathDB" id="FungiDB:An03g04970"/>
<dbReference type="Pfam" id="PF06398">
    <property type="entry name" value="Pex24p"/>
    <property type="match status" value="1"/>
</dbReference>
<dbReference type="GO" id="GO:0005840">
    <property type="term" value="C:ribosome"/>
    <property type="evidence" value="ECO:0007669"/>
    <property type="project" value="UniProtKB-KW"/>
</dbReference>
<dbReference type="VEuPathDB" id="FungiDB:ASPNIDRAFT2_1125533"/>
<dbReference type="AlphaFoldDB" id="A0A505HPI0"/>
<sequence length="452" mass="50143">MEDHTTDALVNRDEPVPVIAAGKHNDDAERSKPGVLKRSVSKAGRSLQDRILSKILEQVMPVEDVDAESVSVGDKPIPIDSKRPAFSLPLMANNFPLAPAKTIKPASETSKDFFRNMRDLQNCMADYSDVHDATVSAFAPLTNFSNEKLSSTVFLTCTLMAALLFLTAHLLPWRLIFLVGGNAAILSMHPSFPDLVQSLAEDMLDNTAEEGPAADKKGQESFNLGGLAMPASPSKAVSLMESLANISLDSSPEEREVEVFEIQYRSLAPYSESQWEHFLFSPMPYDPLSPSRIAGDRPKGCRFFEDVQPPSGWAWKGKKWELDLDCREWVVERMITGVGFEVSGSPSESGMTSGEIGGWVWDLPPASSRYEEAVSTLAYDVLDSINPSKGHDWKGRKKGKERVSQDYEEKVHTGSHVTGEWRRRRWIRIVHRVSLPAADKYDQAADDDTNDT</sequence>
<evidence type="ECO:0000256" key="2">
    <source>
        <dbReference type="ARBA" id="ARBA00022692"/>
    </source>
</evidence>
<evidence type="ECO:0000313" key="9">
    <source>
        <dbReference type="Proteomes" id="UP000197666"/>
    </source>
</evidence>
<accession>A0A505HPI0</accession>
<feature type="transmembrane region" description="Helical" evidence="6">
    <location>
        <begin position="149"/>
        <end position="168"/>
    </location>
</feature>
<feature type="compositionally biased region" description="Basic and acidic residues" evidence="5">
    <location>
        <begin position="401"/>
        <end position="410"/>
    </location>
</feature>
<evidence type="ECO:0000256" key="6">
    <source>
        <dbReference type="SAM" id="Phobius"/>
    </source>
</evidence>
<gene>
    <name evidence="8" type="ORF">CAN33_0037510</name>
</gene>
<protein>
    <submittedName>
        <fullName evidence="8">Ribosomal protein S16</fullName>
    </submittedName>
</protein>
<dbReference type="GO" id="GO:0007031">
    <property type="term" value="P:peroxisome organization"/>
    <property type="evidence" value="ECO:0007669"/>
    <property type="project" value="UniProtKB-ARBA"/>
</dbReference>
<dbReference type="GO" id="GO:0005778">
    <property type="term" value="C:peroxisomal membrane"/>
    <property type="evidence" value="ECO:0007669"/>
    <property type="project" value="UniProtKB-ARBA"/>
</dbReference>
<evidence type="ECO:0000313" key="8">
    <source>
        <dbReference type="EMBL" id="TPR01080.1"/>
    </source>
</evidence>
<comment type="caution">
    <text evidence="8">The sequence shown here is derived from an EMBL/GenBank/DDBJ whole genome shotgun (WGS) entry which is preliminary data.</text>
</comment>
<evidence type="ECO:0000256" key="5">
    <source>
        <dbReference type="SAM" id="MobiDB-lite"/>
    </source>
</evidence>